<proteinExistence type="inferred from homology"/>
<accession>A0A1J4JAU6</accession>
<comment type="similarity">
    <text evidence="2">Belongs to the exportin family.</text>
</comment>
<keyword evidence="8" id="KW-1185">Reference proteome</keyword>
<dbReference type="Pfam" id="PF03810">
    <property type="entry name" value="IBN_N"/>
    <property type="match status" value="1"/>
</dbReference>
<dbReference type="Pfam" id="PF18784">
    <property type="entry name" value="CRM1_repeat_2"/>
    <property type="match status" value="1"/>
</dbReference>
<dbReference type="AlphaFoldDB" id="A0A1J4JAU6"/>
<dbReference type="PANTHER" id="PTHR11223:SF2">
    <property type="entry name" value="EXPORTIN-1"/>
    <property type="match status" value="1"/>
</dbReference>
<dbReference type="GO" id="GO:0000056">
    <property type="term" value="P:ribosomal small subunit export from nucleus"/>
    <property type="evidence" value="ECO:0007669"/>
    <property type="project" value="TreeGrafter"/>
</dbReference>
<dbReference type="GO" id="GO:0006611">
    <property type="term" value="P:protein export from nucleus"/>
    <property type="evidence" value="ECO:0007669"/>
    <property type="project" value="InterPro"/>
</dbReference>
<evidence type="ECO:0000256" key="4">
    <source>
        <dbReference type="ARBA" id="ARBA00022927"/>
    </source>
</evidence>
<dbReference type="Pfam" id="PF08767">
    <property type="entry name" value="CRM1_C"/>
    <property type="match status" value="1"/>
</dbReference>
<comment type="caution">
    <text evidence="7">The sequence shown here is derived from an EMBL/GenBank/DDBJ whole genome shotgun (WGS) entry which is preliminary data.</text>
</comment>
<dbReference type="GO" id="GO:0005634">
    <property type="term" value="C:nucleus"/>
    <property type="evidence" value="ECO:0007669"/>
    <property type="project" value="UniProtKB-SubCell"/>
</dbReference>
<dbReference type="GO" id="GO:0031267">
    <property type="term" value="F:small GTPase binding"/>
    <property type="evidence" value="ECO:0007669"/>
    <property type="project" value="InterPro"/>
</dbReference>
<dbReference type="OrthoDB" id="27218at2759"/>
<evidence type="ECO:0000256" key="2">
    <source>
        <dbReference type="ARBA" id="ARBA00009466"/>
    </source>
</evidence>
<evidence type="ECO:0000256" key="5">
    <source>
        <dbReference type="ARBA" id="ARBA00023242"/>
    </source>
</evidence>
<dbReference type="InterPro" id="IPR040485">
    <property type="entry name" value="XPO1_repeat_3"/>
</dbReference>
<dbReference type="InterPro" id="IPR001494">
    <property type="entry name" value="Importin-beta_N"/>
</dbReference>
<dbReference type="EMBL" id="MLAK01001184">
    <property type="protein sequence ID" value="OHS96306.1"/>
    <property type="molecule type" value="Genomic_DNA"/>
</dbReference>
<sequence>MENPDLAAINNACTIMSNPAPGADIQKANEILMSFKLRDDAWTFADKIIDSGTTVQAKIFGVQLLLDLVKTKWSIIEPNSREAIKNFLVSHVISWSADQSIPPTLLNYIDMTLVTIIIHEWPQAWPSIVDDLIASATSQPHTCRNNLKILSMLSEDTIEFGEATMTSIRWSQVTAALEERSQIIFNLIEQVLSGTQDMYVLEQALDTLKYIVKWLDPRLIFETQLPVVLCNHFLPQDHLKSKVLAIFGEISNIKNIPDQYTQFFPGILDLIVSALSQTNLMELYEIAPDIVKSTIFTLSSIISTYGKAIESSNHFESLGTALAWITDLMTVVDIDNFKTCCELCQSIAKRYYLEKNVLTNDFYKGFFAKIRRIMIARMERPIEILIVENDQGGISKEETKNTAQIELYNTMREALIFLSNINSEDIIAAIQERIILLKEHWDCHILNTICWSAGAITGSLSISDEKSFVIMILKELLEMNANAQSVPDKASIASGIMFVCSSYPRFLMNHAQFLKTILGKLFEFMHNDVPGVKEMAVDSFKKIAEKCRRTLLVPSNKEPAFIEYLIVNMDGIASALSNDLRAELFNAVSIIIAGCNNDGEKTALTNSLMEKINERWLYQINNLNENDFNGFITILFILRCNDFVAENVGPAYHVQFQKILDQIIQIYGYCCGICTQIISSGGEVMVQNDNFRICSQIKSSVLSIFIKFVSKTHDSAAVLNIILPQIVMKLLDEYPRAPPQCRVPELLTLVGTIISKQSNEAMSHFVTPIMFQLFKPSVELIASDFDAFMTFRIPLVFFMSNVIKICFASFMELSPEVIEIFVHSIEWGCQHPQFDICRGNFELLEKLYSTVESKSTPAFKNAFYKSFFVSTINTVFDVMTDTVHKFAFMEQTRLLKRLLALQIEQNNPVDISQLLYQKFQNREIHYFENVLSLLLQRIHSFPEFKEILRNFLIEVRQYSREDPDLFVEERNQEMQRNQMIMQEVPGMSGPANEEFQNPF</sequence>
<dbReference type="InterPro" id="IPR045065">
    <property type="entry name" value="XPO1/5"/>
</dbReference>
<dbReference type="InterPro" id="IPR013598">
    <property type="entry name" value="Exportin-1/Importin-b-like"/>
</dbReference>
<feature type="domain" description="Importin N-terminal" evidence="6">
    <location>
        <begin position="28"/>
        <end position="94"/>
    </location>
</feature>
<evidence type="ECO:0000313" key="7">
    <source>
        <dbReference type="EMBL" id="OHS96306.1"/>
    </source>
</evidence>
<reference evidence="7" key="1">
    <citation type="submission" date="2016-10" db="EMBL/GenBank/DDBJ databases">
        <authorList>
            <person name="Benchimol M."/>
            <person name="Almeida L.G."/>
            <person name="Vasconcelos A.T."/>
            <person name="Perreira-Neves A."/>
            <person name="Rosa I.A."/>
            <person name="Tasca T."/>
            <person name="Bogo M.R."/>
            <person name="de Souza W."/>
        </authorList>
    </citation>
    <scope>NUCLEOTIDE SEQUENCE [LARGE SCALE GENOMIC DNA]</scope>
    <source>
        <strain evidence="7">K</strain>
    </source>
</reference>
<dbReference type="Pfam" id="PF18787">
    <property type="entry name" value="CRM1_repeat_3"/>
    <property type="match status" value="1"/>
</dbReference>
<dbReference type="InterPro" id="IPR011989">
    <property type="entry name" value="ARM-like"/>
</dbReference>
<dbReference type="InterPro" id="IPR014877">
    <property type="entry name" value="XPO1_C_dom"/>
</dbReference>
<dbReference type="PROSITE" id="PS50166">
    <property type="entry name" value="IMPORTIN_B_NT"/>
    <property type="match status" value="1"/>
</dbReference>
<gene>
    <name evidence="7" type="ORF">TRFO_37521</name>
</gene>
<evidence type="ECO:0000313" key="8">
    <source>
        <dbReference type="Proteomes" id="UP000179807"/>
    </source>
</evidence>
<dbReference type="PANTHER" id="PTHR11223">
    <property type="entry name" value="EXPORTIN 1/5"/>
    <property type="match status" value="1"/>
</dbReference>
<dbReference type="GeneID" id="94846178"/>
<keyword evidence="5" id="KW-0539">Nucleus</keyword>
<evidence type="ECO:0000256" key="1">
    <source>
        <dbReference type="ARBA" id="ARBA00004123"/>
    </source>
</evidence>
<dbReference type="VEuPathDB" id="TrichDB:TRFO_37521"/>
<dbReference type="GO" id="GO:0000055">
    <property type="term" value="P:ribosomal large subunit export from nucleus"/>
    <property type="evidence" value="ECO:0007669"/>
    <property type="project" value="TreeGrafter"/>
</dbReference>
<evidence type="ECO:0000256" key="3">
    <source>
        <dbReference type="ARBA" id="ARBA00022448"/>
    </source>
</evidence>
<keyword evidence="4" id="KW-0653">Protein transport</keyword>
<dbReference type="InterPro" id="IPR041235">
    <property type="entry name" value="Exp1_repeat_2"/>
</dbReference>
<name>A0A1J4JAU6_9EUKA</name>
<dbReference type="GO" id="GO:0005049">
    <property type="term" value="F:nuclear export signal receptor activity"/>
    <property type="evidence" value="ECO:0007669"/>
    <property type="project" value="InterPro"/>
</dbReference>
<comment type="subcellular location">
    <subcellularLocation>
        <location evidence="1">Nucleus</location>
    </subcellularLocation>
</comment>
<organism evidence="7 8">
    <name type="scientific">Tritrichomonas foetus</name>
    <dbReference type="NCBI Taxonomy" id="1144522"/>
    <lineage>
        <taxon>Eukaryota</taxon>
        <taxon>Metamonada</taxon>
        <taxon>Parabasalia</taxon>
        <taxon>Tritrichomonadida</taxon>
        <taxon>Tritrichomonadidae</taxon>
        <taxon>Tritrichomonas</taxon>
    </lineage>
</organism>
<dbReference type="RefSeq" id="XP_068349443.1">
    <property type="nucleotide sequence ID" value="XM_068511474.1"/>
</dbReference>
<dbReference type="SUPFAM" id="SSF48371">
    <property type="entry name" value="ARM repeat"/>
    <property type="match status" value="1"/>
</dbReference>
<dbReference type="Gene3D" id="1.25.10.10">
    <property type="entry name" value="Leucine-rich Repeat Variant"/>
    <property type="match status" value="1"/>
</dbReference>
<dbReference type="GO" id="GO:0005737">
    <property type="term" value="C:cytoplasm"/>
    <property type="evidence" value="ECO:0007669"/>
    <property type="project" value="TreeGrafter"/>
</dbReference>
<dbReference type="InterPro" id="IPR016024">
    <property type="entry name" value="ARM-type_fold"/>
</dbReference>
<keyword evidence="3" id="KW-0813">Transport</keyword>
<evidence type="ECO:0000259" key="6">
    <source>
        <dbReference type="PROSITE" id="PS50166"/>
    </source>
</evidence>
<dbReference type="SMART" id="SM01102">
    <property type="entry name" value="CRM1_C"/>
    <property type="match status" value="1"/>
</dbReference>
<dbReference type="Proteomes" id="UP000179807">
    <property type="component" value="Unassembled WGS sequence"/>
</dbReference>
<protein>
    <submittedName>
        <fullName evidence="7">Exportin-1</fullName>
    </submittedName>
</protein>
<dbReference type="SMART" id="SM00913">
    <property type="entry name" value="IBN_N"/>
    <property type="match status" value="1"/>
</dbReference>
<dbReference type="Pfam" id="PF08389">
    <property type="entry name" value="Xpo1"/>
    <property type="match status" value="1"/>
</dbReference>